<gene>
    <name evidence="3" type="ORF">FB45DRAFT_1125961</name>
</gene>
<proteinExistence type="predicted"/>
<comment type="caution">
    <text evidence="3">The sequence shown here is derived from an EMBL/GenBank/DDBJ whole genome shotgun (WGS) entry which is preliminary data.</text>
</comment>
<feature type="signal peptide" evidence="2">
    <location>
        <begin position="1"/>
        <end position="17"/>
    </location>
</feature>
<dbReference type="InterPro" id="IPR032675">
    <property type="entry name" value="LRR_dom_sf"/>
</dbReference>
<reference evidence="3" key="1">
    <citation type="submission" date="2023-03" db="EMBL/GenBank/DDBJ databases">
        <title>Massive genome expansion in bonnet fungi (Mycena s.s.) driven by repeated elements and novel gene families across ecological guilds.</title>
        <authorList>
            <consortium name="Lawrence Berkeley National Laboratory"/>
            <person name="Harder C.B."/>
            <person name="Miyauchi S."/>
            <person name="Viragh M."/>
            <person name="Kuo A."/>
            <person name="Thoen E."/>
            <person name="Andreopoulos B."/>
            <person name="Lu D."/>
            <person name="Skrede I."/>
            <person name="Drula E."/>
            <person name="Henrissat B."/>
            <person name="Morin E."/>
            <person name="Kohler A."/>
            <person name="Barry K."/>
            <person name="LaButti K."/>
            <person name="Morin E."/>
            <person name="Salamov A."/>
            <person name="Lipzen A."/>
            <person name="Mereny Z."/>
            <person name="Hegedus B."/>
            <person name="Baldrian P."/>
            <person name="Stursova M."/>
            <person name="Weitz H."/>
            <person name="Taylor A."/>
            <person name="Grigoriev I.V."/>
            <person name="Nagy L.G."/>
            <person name="Martin F."/>
            <person name="Kauserud H."/>
        </authorList>
    </citation>
    <scope>NUCLEOTIDE SEQUENCE</scope>
    <source>
        <strain evidence="3">9284</strain>
    </source>
</reference>
<keyword evidence="2" id="KW-0732">Signal</keyword>
<keyword evidence="4" id="KW-1185">Reference proteome</keyword>
<dbReference type="Proteomes" id="UP001221142">
    <property type="component" value="Unassembled WGS sequence"/>
</dbReference>
<protein>
    <submittedName>
        <fullName evidence="3">Uncharacterized protein</fullName>
    </submittedName>
</protein>
<evidence type="ECO:0000313" key="3">
    <source>
        <dbReference type="EMBL" id="KAJ7641863.1"/>
    </source>
</evidence>
<feature type="chain" id="PRO_5042070064" evidence="2">
    <location>
        <begin position="18"/>
        <end position="492"/>
    </location>
</feature>
<accession>A0AAD7C8C6</accession>
<evidence type="ECO:0000256" key="1">
    <source>
        <dbReference type="SAM" id="MobiDB-lite"/>
    </source>
</evidence>
<evidence type="ECO:0000256" key="2">
    <source>
        <dbReference type="SAM" id="SignalP"/>
    </source>
</evidence>
<evidence type="ECO:0000313" key="4">
    <source>
        <dbReference type="Proteomes" id="UP001221142"/>
    </source>
</evidence>
<dbReference type="EMBL" id="JARKIF010000004">
    <property type="protein sequence ID" value="KAJ7641863.1"/>
    <property type="molecule type" value="Genomic_DNA"/>
</dbReference>
<dbReference type="AlphaFoldDB" id="A0AAD7C8C6"/>
<dbReference type="SUPFAM" id="SSF52047">
    <property type="entry name" value="RNI-like"/>
    <property type="match status" value="1"/>
</dbReference>
<organism evidence="3 4">
    <name type="scientific">Roridomyces roridus</name>
    <dbReference type="NCBI Taxonomy" id="1738132"/>
    <lineage>
        <taxon>Eukaryota</taxon>
        <taxon>Fungi</taxon>
        <taxon>Dikarya</taxon>
        <taxon>Basidiomycota</taxon>
        <taxon>Agaricomycotina</taxon>
        <taxon>Agaricomycetes</taxon>
        <taxon>Agaricomycetidae</taxon>
        <taxon>Agaricales</taxon>
        <taxon>Marasmiineae</taxon>
        <taxon>Mycenaceae</taxon>
        <taxon>Roridomyces</taxon>
    </lineage>
</organism>
<name>A0AAD7C8C6_9AGAR</name>
<feature type="region of interest" description="Disordered" evidence="1">
    <location>
        <begin position="54"/>
        <end position="79"/>
    </location>
</feature>
<dbReference type="Gene3D" id="3.80.10.10">
    <property type="entry name" value="Ribonuclease Inhibitor"/>
    <property type="match status" value="1"/>
</dbReference>
<sequence length="492" mass="55222">MQVFITLLALYIALAAAHIEPTIPSAPGAARAPQTREWRLEQQVGNMAIRKCRRRHPETDTEHQRHHRPAQTSDPGTGTVEMYGLQRIECHHGPDESPACRALIGDLQAMNHFPIPATAPFRRADAAHADNPSLWASIRVANRSRAEFPSLLEIWLDRAQRLPVEILLSGGRHPGVEGVLRARAAQLINLEVWVQDLDVLPRWAYPWEVENMTTIPFVAVEKMTLADNRAAGRPGRESGMAACIELLHNAPRLLECTLRGWASPRSAWLTDPEVQPRIHPHLRRLYLGRFSFSYKSTAEVLRHLTLPALEVLYLSAFDINLHELHAFFERSGCRASLHTLYLGTISDGPGSEQYSALTDPISVCRLVPQLQNLDISFGKHETALPLFDALRMEPAFLPNLVNLTIQVRFLQDLATHFEQLRDALSVRRTGSIHRASIRSFSVVRVAARGRALLAGELETFELEKSQIFAALGILVQQGMDLEIIMEVEGFRM</sequence>